<dbReference type="Proteomes" id="UP000242164">
    <property type="component" value="Unassembled WGS sequence"/>
</dbReference>
<gene>
    <name evidence="1" type="ORF">BCB44BAC_02485</name>
</gene>
<comment type="caution">
    <text evidence="1">The sequence shown here is derived from an EMBL/GenBank/DDBJ whole genome shotgun (WGS) entry which is preliminary data.</text>
</comment>
<organism evidence="1 2">
    <name type="scientific">Bacillus cytotoxicus</name>
    <dbReference type="NCBI Taxonomy" id="580165"/>
    <lineage>
        <taxon>Bacteria</taxon>
        <taxon>Bacillati</taxon>
        <taxon>Bacillota</taxon>
        <taxon>Bacilli</taxon>
        <taxon>Bacillales</taxon>
        <taxon>Bacillaceae</taxon>
        <taxon>Bacillus</taxon>
        <taxon>Bacillus cereus group</taxon>
    </lineage>
</organism>
<dbReference type="InterPro" id="IPR011024">
    <property type="entry name" value="G_crystallin-like"/>
</dbReference>
<dbReference type="RefSeq" id="WP_048723789.1">
    <property type="nucleotide sequence ID" value="NZ_CP024101.1"/>
</dbReference>
<dbReference type="GeneID" id="33897461"/>
<dbReference type="EMBL" id="FMIK01000030">
    <property type="protein sequence ID" value="SCL95065.1"/>
    <property type="molecule type" value="Genomic_DNA"/>
</dbReference>
<dbReference type="Gene3D" id="2.60.20.10">
    <property type="entry name" value="Crystallins"/>
    <property type="match status" value="1"/>
</dbReference>
<dbReference type="SUPFAM" id="SSF49695">
    <property type="entry name" value="gamma-Crystallin-like"/>
    <property type="match status" value="1"/>
</dbReference>
<reference evidence="1 2" key="1">
    <citation type="submission" date="2016-08" db="EMBL/GenBank/DDBJ databases">
        <authorList>
            <person name="Loux V."/>
            <person name="Rue O."/>
        </authorList>
    </citation>
    <scope>NUCLEOTIDE SEQUENCE [LARGE SCALE GENOMIC DNA]</scope>
    <source>
        <strain evidence="1 2">AFSSA_08CEB44bac</strain>
    </source>
</reference>
<sequence length="106" mass="12165">MFYDQYSYNLNFRGPVNTFYEHINGAGSSFTMNSGEFKEVLEDWWSDRISSVLVAPLTLVVLYQHRGFGGRVRYLVNTGNSPQLFNLVEGGWGDNTSSIKTYRLCY</sequence>
<proteinExistence type="predicted"/>
<accession>A0AAX2CIJ8</accession>
<dbReference type="AlphaFoldDB" id="A0AAX2CIJ8"/>
<evidence type="ECO:0000313" key="2">
    <source>
        <dbReference type="Proteomes" id="UP000242164"/>
    </source>
</evidence>
<name>A0AAX2CIJ8_9BACI</name>
<protein>
    <submittedName>
        <fullName evidence="1">Uncharacterized protein</fullName>
    </submittedName>
</protein>
<evidence type="ECO:0000313" key="1">
    <source>
        <dbReference type="EMBL" id="SCL95065.1"/>
    </source>
</evidence>